<dbReference type="InterPro" id="IPR051442">
    <property type="entry name" value="B3_domain"/>
</dbReference>
<dbReference type="SUPFAM" id="SSF101936">
    <property type="entry name" value="DNA-binding pseudobarrel domain"/>
    <property type="match status" value="1"/>
</dbReference>
<dbReference type="InterPro" id="IPR005508">
    <property type="entry name" value="At2g31720-like"/>
</dbReference>
<evidence type="ECO:0000256" key="5">
    <source>
        <dbReference type="ARBA" id="ARBA00023242"/>
    </source>
</evidence>
<dbReference type="InterPro" id="IPR003340">
    <property type="entry name" value="B3_DNA-bd"/>
</dbReference>
<keyword evidence="5" id="KW-0539">Nucleus</keyword>
<dbReference type="Proteomes" id="UP000028999">
    <property type="component" value="Unassembled WGS sequence"/>
</dbReference>
<keyword evidence="2" id="KW-0805">Transcription regulation</keyword>
<evidence type="ECO:0000256" key="3">
    <source>
        <dbReference type="ARBA" id="ARBA00023125"/>
    </source>
</evidence>
<dbReference type="OMA" id="AAHILYY"/>
<dbReference type="OrthoDB" id="1062923at2759"/>
<evidence type="ECO:0000256" key="2">
    <source>
        <dbReference type="ARBA" id="ARBA00023015"/>
    </source>
</evidence>
<dbReference type="CDD" id="cd10017">
    <property type="entry name" value="B3_DNA"/>
    <property type="match status" value="1"/>
</dbReference>
<evidence type="ECO:0000256" key="1">
    <source>
        <dbReference type="ARBA" id="ARBA00004123"/>
    </source>
</evidence>
<dbReference type="Gramene" id="CDY18818">
    <property type="protein sequence ID" value="CDY18818"/>
    <property type="gene ID" value="GSBRNA2T00005985001"/>
</dbReference>
<organism evidence="6 7">
    <name type="scientific">Brassica napus</name>
    <name type="common">Rape</name>
    <dbReference type="NCBI Taxonomy" id="3708"/>
    <lineage>
        <taxon>Eukaryota</taxon>
        <taxon>Viridiplantae</taxon>
        <taxon>Streptophyta</taxon>
        <taxon>Embryophyta</taxon>
        <taxon>Tracheophyta</taxon>
        <taxon>Spermatophyta</taxon>
        <taxon>Magnoliopsida</taxon>
        <taxon>eudicotyledons</taxon>
        <taxon>Gunneridae</taxon>
        <taxon>Pentapetalae</taxon>
        <taxon>rosids</taxon>
        <taxon>malvids</taxon>
        <taxon>Brassicales</taxon>
        <taxon>Brassicaceae</taxon>
        <taxon>Brassiceae</taxon>
        <taxon>Brassica</taxon>
    </lineage>
</organism>
<accession>A0A078G2D1</accession>
<dbReference type="EMBL" id="LK032089">
    <property type="protein sequence ID" value="CDY18818.1"/>
    <property type="molecule type" value="Genomic_DNA"/>
</dbReference>
<dbReference type="GO" id="GO:0005634">
    <property type="term" value="C:nucleus"/>
    <property type="evidence" value="ECO:0007669"/>
    <property type="project" value="UniProtKB-SubCell"/>
</dbReference>
<dbReference type="Gene3D" id="2.40.330.10">
    <property type="entry name" value="DNA-binding pseudobarrel domain"/>
    <property type="match status" value="1"/>
</dbReference>
<evidence type="ECO:0000256" key="4">
    <source>
        <dbReference type="ARBA" id="ARBA00023163"/>
    </source>
</evidence>
<dbReference type="PaxDb" id="3708-A0A078G2D1"/>
<name>A0A078G2D1_BRANA</name>
<evidence type="ECO:0000313" key="6">
    <source>
        <dbReference type="EMBL" id="CDY18818.1"/>
    </source>
</evidence>
<dbReference type="Pfam" id="PF03754">
    <property type="entry name" value="At2g31720-like"/>
    <property type="match status" value="1"/>
</dbReference>
<gene>
    <name evidence="6" type="primary">BnaAnng02830D</name>
    <name evidence="6" type="ORF">GSBRNA2T00005985001</name>
</gene>
<comment type="subcellular location">
    <subcellularLocation>
        <location evidence="1">Nucleus</location>
    </subcellularLocation>
</comment>
<proteinExistence type="predicted"/>
<keyword evidence="3" id="KW-0238">DNA-binding</keyword>
<dbReference type="PANTHER" id="PTHR34269">
    <property type="entry name" value="TRANSCRIPTION FACTOR B3-DOMAIN FAMILY-RELATED"/>
    <property type="match status" value="1"/>
</dbReference>
<evidence type="ECO:0000313" key="7">
    <source>
        <dbReference type="Proteomes" id="UP000028999"/>
    </source>
</evidence>
<sequence>MANTQVGGASMVSSATRNEGVISLAHLRDIKAPGTELTLSINPDIWEIKKHLTVSDVRNSQTRLMLPKDHVAAHILYYLTDEERTMIEDVNNHQGLRISVYDSDTGSLHQLTLKKWHSSGSYVFISNWNEQFVIRRNLKAGNLIGLFWNTYASRLHFRVIRRHYDH</sequence>
<dbReference type="PANTHER" id="PTHR34269:SF11">
    <property type="entry name" value="B3 DOMAIN PROTEIN"/>
    <property type="match status" value="1"/>
</dbReference>
<dbReference type="InterPro" id="IPR015300">
    <property type="entry name" value="DNA-bd_pseudobarrel_sf"/>
</dbReference>
<keyword evidence="7" id="KW-1185">Reference proteome</keyword>
<dbReference type="AlphaFoldDB" id="A0A078G2D1"/>
<dbReference type="GO" id="GO:0003677">
    <property type="term" value="F:DNA binding"/>
    <property type="evidence" value="ECO:0007669"/>
    <property type="project" value="UniProtKB-KW"/>
</dbReference>
<protein>
    <submittedName>
        <fullName evidence="6">BnaAnng02830D protein</fullName>
    </submittedName>
</protein>
<reference evidence="6 7" key="1">
    <citation type="journal article" date="2014" name="Science">
        <title>Plant genetics. Early allopolyploid evolution in the post-Neolithic Brassica napus oilseed genome.</title>
        <authorList>
            <person name="Chalhoub B."/>
            <person name="Denoeud F."/>
            <person name="Liu S."/>
            <person name="Parkin I.A."/>
            <person name="Tang H."/>
            <person name="Wang X."/>
            <person name="Chiquet J."/>
            <person name="Belcram H."/>
            <person name="Tong C."/>
            <person name="Samans B."/>
            <person name="Correa M."/>
            <person name="Da Silva C."/>
            <person name="Just J."/>
            <person name="Falentin C."/>
            <person name="Koh C.S."/>
            <person name="Le Clainche I."/>
            <person name="Bernard M."/>
            <person name="Bento P."/>
            <person name="Noel B."/>
            <person name="Labadie K."/>
            <person name="Alberti A."/>
            <person name="Charles M."/>
            <person name="Arnaud D."/>
            <person name="Guo H."/>
            <person name="Daviaud C."/>
            <person name="Alamery S."/>
            <person name="Jabbari K."/>
            <person name="Zhao M."/>
            <person name="Edger P.P."/>
            <person name="Chelaifa H."/>
            <person name="Tack D."/>
            <person name="Lassalle G."/>
            <person name="Mestiri I."/>
            <person name="Schnel N."/>
            <person name="Le Paslier M.C."/>
            <person name="Fan G."/>
            <person name="Renault V."/>
            <person name="Bayer P.E."/>
            <person name="Golicz A.A."/>
            <person name="Manoli S."/>
            <person name="Lee T.H."/>
            <person name="Thi V.H."/>
            <person name="Chalabi S."/>
            <person name="Hu Q."/>
            <person name="Fan C."/>
            <person name="Tollenaere R."/>
            <person name="Lu Y."/>
            <person name="Battail C."/>
            <person name="Shen J."/>
            <person name="Sidebottom C.H."/>
            <person name="Wang X."/>
            <person name="Canaguier A."/>
            <person name="Chauveau A."/>
            <person name="Berard A."/>
            <person name="Deniot G."/>
            <person name="Guan M."/>
            <person name="Liu Z."/>
            <person name="Sun F."/>
            <person name="Lim Y.P."/>
            <person name="Lyons E."/>
            <person name="Town C.D."/>
            <person name="Bancroft I."/>
            <person name="Wang X."/>
            <person name="Meng J."/>
            <person name="Ma J."/>
            <person name="Pires J.C."/>
            <person name="King G.J."/>
            <person name="Brunel D."/>
            <person name="Delourme R."/>
            <person name="Renard M."/>
            <person name="Aury J.M."/>
            <person name="Adams K.L."/>
            <person name="Batley J."/>
            <person name="Snowdon R.J."/>
            <person name="Tost J."/>
            <person name="Edwards D."/>
            <person name="Zhou Y."/>
            <person name="Hua W."/>
            <person name="Sharpe A.G."/>
            <person name="Paterson A.H."/>
            <person name="Guan C."/>
            <person name="Wincker P."/>
        </authorList>
    </citation>
    <scope>NUCLEOTIDE SEQUENCE [LARGE SCALE GENOMIC DNA]</scope>
    <source>
        <strain evidence="7">cv. Darmor-bzh</strain>
    </source>
</reference>
<keyword evidence="4" id="KW-0804">Transcription</keyword>